<dbReference type="EMBL" id="QHHQ01000001">
    <property type="protein sequence ID" value="RAI03067.1"/>
    <property type="molecule type" value="Genomic_DNA"/>
</dbReference>
<dbReference type="SFLD" id="SFLDG01150">
    <property type="entry name" value="Main.1:_Beta-like"/>
    <property type="match status" value="1"/>
</dbReference>
<dbReference type="SFLD" id="SFLDS00019">
    <property type="entry name" value="Glutathione_Transferase_(cytos"/>
    <property type="match status" value="1"/>
</dbReference>
<dbReference type="PROSITE" id="PS50405">
    <property type="entry name" value="GST_CTER"/>
    <property type="match status" value="1"/>
</dbReference>
<dbReference type="Pfam" id="PF00043">
    <property type="entry name" value="GST_C"/>
    <property type="match status" value="1"/>
</dbReference>
<dbReference type="SUPFAM" id="SSF47616">
    <property type="entry name" value="GST C-terminal domain-like"/>
    <property type="match status" value="1"/>
</dbReference>
<dbReference type="Proteomes" id="UP000249590">
    <property type="component" value="Unassembled WGS sequence"/>
</dbReference>
<keyword evidence="2 5" id="KW-0808">Transferase</keyword>
<evidence type="ECO:0000256" key="2">
    <source>
        <dbReference type="ARBA" id="ARBA00022679"/>
    </source>
</evidence>
<evidence type="ECO:0000259" key="3">
    <source>
        <dbReference type="PROSITE" id="PS50404"/>
    </source>
</evidence>
<reference evidence="5 6" key="1">
    <citation type="submission" date="2018-05" db="EMBL/GenBank/DDBJ databases">
        <title>Acuticoccus sediminis sp. nov., isolated from deep-sea sediment of Indian Ocean.</title>
        <authorList>
            <person name="Liu X."/>
            <person name="Lai Q."/>
            <person name="Du Y."/>
            <person name="Sun F."/>
            <person name="Zhang X."/>
            <person name="Wang S."/>
            <person name="Shao Z."/>
        </authorList>
    </citation>
    <scope>NUCLEOTIDE SEQUENCE [LARGE SCALE GENOMIC DNA]</scope>
    <source>
        <strain evidence="5 6">PTG4-2</strain>
    </source>
</reference>
<dbReference type="FunFam" id="3.40.30.10:FF:000039">
    <property type="entry name" value="Glutathione S-transferase domain"/>
    <property type="match status" value="1"/>
</dbReference>
<dbReference type="Pfam" id="PF13409">
    <property type="entry name" value="GST_N_2"/>
    <property type="match status" value="1"/>
</dbReference>
<dbReference type="InterPro" id="IPR036249">
    <property type="entry name" value="Thioredoxin-like_sf"/>
</dbReference>
<dbReference type="Gene3D" id="1.20.1050.10">
    <property type="match status" value="1"/>
</dbReference>
<accession>A0A8B2NS66</accession>
<protein>
    <submittedName>
        <fullName evidence="5">Glutathione S-transferase</fullName>
    </submittedName>
</protein>
<feature type="domain" description="GST N-terminal" evidence="3">
    <location>
        <begin position="4"/>
        <end position="86"/>
    </location>
</feature>
<gene>
    <name evidence="5" type="ORF">DLJ53_00570</name>
</gene>
<dbReference type="PANTHER" id="PTHR44051">
    <property type="entry name" value="GLUTATHIONE S-TRANSFERASE-RELATED"/>
    <property type="match status" value="1"/>
</dbReference>
<dbReference type="InterPro" id="IPR040079">
    <property type="entry name" value="Glutathione_S-Trfase"/>
</dbReference>
<comment type="similarity">
    <text evidence="1">Belongs to the GST superfamily.</text>
</comment>
<evidence type="ECO:0000259" key="4">
    <source>
        <dbReference type="PROSITE" id="PS50405"/>
    </source>
</evidence>
<proteinExistence type="inferred from homology"/>
<dbReference type="PANTHER" id="PTHR44051:SF19">
    <property type="entry name" value="DISULFIDE-BOND OXIDOREDUCTASE YFCG"/>
    <property type="match status" value="1"/>
</dbReference>
<feature type="domain" description="GST C-terminal" evidence="4">
    <location>
        <begin position="91"/>
        <end position="217"/>
    </location>
</feature>
<sequence length="217" mass="24665">MGAPMITVLGRATSANVQRVMWTIAELGIEYKRVDVGGAFGGNDTPEYLAKNPHGLVPTIETDDGRVMWESAAIVRWLALHDPERRLWPTSGQEELSADMWAEWAARYIENPLLQMFIALVRTRTADRDWGKIREIGSRIHKGLAAAEPFLAERPFLAGDRLSIADINFGLLLYRYYEMEIERPDLPAVAAYYQRLTERPAYAEHVMIDFSFARPPE</sequence>
<keyword evidence="6" id="KW-1185">Reference proteome</keyword>
<name>A0A8B2NS66_9HYPH</name>
<dbReference type="AlphaFoldDB" id="A0A8B2NS66"/>
<comment type="caution">
    <text evidence="5">The sequence shown here is derived from an EMBL/GenBank/DDBJ whole genome shotgun (WGS) entry which is preliminary data.</text>
</comment>
<dbReference type="PROSITE" id="PS50404">
    <property type="entry name" value="GST_NTER"/>
    <property type="match status" value="1"/>
</dbReference>
<dbReference type="SUPFAM" id="SSF52833">
    <property type="entry name" value="Thioredoxin-like"/>
    <property type="match status" value="1"/>
</dbReference>
<organism evidence="5 6">
    <name type="scientific">Acuticoccus sediminis</name>
    <dbReference type="NCBI Taxonomy" id="2184697"/>
    <lineage>
        <taxon>Bacteria</taxon>
        <taxon>Pseudomonadati</taxon>
        <taxon>Pseudomonadota</taxon>
        <taxon>Alphaproteobacteria</taxon>
        <taxon>Hyphomicrobiales</taxon>
        <taxon>Amorphaceae</taxon>
        <taxon>Acuticoccus</taxon>
    </lineage>
</organism>
<evidence type="ECO:0000313" key="5">
    <source>
        <dbReference type="EMBL" id="RAI03067.1"/>
    </source>
</evidence>
<dbReference type="Gene3D" id="3.40.30.10">
    <property type="entry name" value="Glutaredoxin"/>
    <property type="match status" value="1"/>
</dbReference>
<evidence type="ECO:0000313" key="6">
    <source>
        <dbReference type="Proteomes" id="UP000249590"/>
    </source>
</evidence>
<dbReference type="InterPro" id="IPR004046">
    <property type="entry name" value="GST_C"/>
</dbReference>
<dbReference type="InterPro" id="IPR036282">
    <property type="entry name" value="Glutathione-S-Trfase_C_sf"/>
</dbReference>
<dbReference type="GO" id="GO:0016740">
    <property type="term" value="F:transferase activity"/>
    <property type="evidence" value="ECO:0007669"/>
    <property type="project" value="UniProtKB-KW"/>
</dbReference>
<dbReference type="SFLD" id="SFLDG00358">
    <property type="entry name" value="Main_(cytGST)"/>
    <property type="match status" value="1"/>
</dbReference>
<dbReference type="InterPro" id="IPR004045">
    <property type="entry name" value="Glutathione_S-Trfase_N"/>
</dbReference>
<dbReference type="InterPro" id="IPR010987">
    <property type="entry name" value="Glutathione-S-Trfase_C-like"/>
</dbReference>
<dbReference type="CDD" id="cd03047">
    <property type="entry name" value="GST_N_2"/>
    <property type="match status" value="1"/>
</dbReference>
<evidence type="ECO:0000256" key="1">
    <source>
        <dbReference type="ARBA" id="ARBA00007409"/>
    </source>
</evidence>